<dbReference type="RefSeq" id="WP_015253318.1">
    <property type="nucleotide sequence ID" value="NZ_CAJRAY010000022.1"/>
</dbReference>
<feature type="domain" description="Pseudouridine synthase I TruA alpha/beta" evidence="6">
    <location>
        <begin position="7"/>
        <end position="104"/>
    </location>
</feature>
<keyword evidence="8" id="KW-1185">Reference proteome</keyword>
<dbReference type="Gene3D" id="3.30.70.660">
    <property type="entry name" value="Pseudouridine synthase I, catalytic domain, C-terminal subdomain"/>
    <property type="match status" value="1"/>
</dbReference>
<dbReference type="PANTHER" id="PTHR11142">
    <property type="entry name" value="PSEUDOURIDYLATE SYNTHASE"/>
    <property type="match status" value="1"/>
</dbReference>
<comment type="catalytic activity">
    <reaction evidence="4 5">
        <text>uridine(38/39/40) in tRNA = pseudouridine(38/39/40) in tRNA</text>
        <dbReference type="Rhea" id="RHEA:22376"/>
        <dbReference type="Rhea" id="RHEA-COMP:10085"/>
        <dbReference type="Rhea" id="RHEA-COMP:10087"/>
        <dbReference type="ChEBI" id="CHEBI:65314"/>
        <dbReference type="ChEBI" id="CHEBI:65315"/>
        <dbReference type="EC" id="5.4.99.12"/>
    </reaction>
</comment>
<comment type="function">
    <text evidence="4">Formation of pseudouridine at positions 38, 39 and 40 in the anticodon stem and loop of transfer RNAs.</text>
</comment>
<dbReference type="NCBIfam" id="TIGR00071">
    <property type="entry name" value="hisT_truA"/>
    <property type="match status" value="1"/>
</dbReference>
<reference evidence="7 8" key="1">
    <citation type="submission" date="2021-04" db="EMBL/GenBank/DDBJ databases">
        <authorList>
            <person name="Rakotoarivonina H."/>
        </authorList>
    </citation>
    <scope>NUCLEOTIDE SEQUENCE [LARGE SCALE GENOMIC DNA]</scope>
    <source>
        <strain evidence="7 8">XE</strain>
    </source>
</reference>
<comment type="caution">
    <text evidence="4">Lacks conserved residue(s) required for the propagation of feature annotation.</text>
</comment>
<keyword evidence="2 4" id="KW-0819">tRNA processing</keyword>
<feature type="active site" description="Nucleophile" evidence="4">
    <location>
        <position position="52"/>
    </location>
</feature>
<dbReference type="EC" id="5.4.99.12" evidence="4"/>
<feature type="domain" description="Pseudouridine synthase I TruA alpha/beta" evidence="6">
    <location>
        <begin position="147"/>
        <end position="245"/>
    </location>
</feature>
<dbReference type="InterPro" id="IPR020097">
    <property type="entry name" value="PsdUridine_synth_TruA_a/b_dom"/>
</dbReference>
<dbReference type="InterPro" id="IPR020095">
    <property type="entry name" value="PsdUridine_synth_TruA_C"/>
</dbReference>
<proteinExistence type="inferred from homology"/>
<evidence type="ECO:0000256" key="3">
    <source>
        <dbReference type="ARBA" id="ARBA00023235"/>
    </source>
</evidence>
<comment type="subunit">
    <text evidence="4">Homodimer.</text>
</comment>
<dbReference type="Gene3D" id="3.30.70.580">
    <property type="entry name" value="Pseudouridine synthase I, catalytic domain, N-terminal subdomain"/>
    <property type="match status" value="1"/>
</dbReference>
<dbReference type="PIRSF" id="PIRSF001430">
    <property type="entry name" value="tRNA_psdUrid_synth"/>
    <property type="match status" value="1"/>
</dbReference>
<dbReference type="EMBL" id="CAJRAY010000022">
    <property type="protein sequence ID" value="CAG5081291.1"/>
    <property type="molecule type" value="Genomic_DNA"/>
</dbReference>
<evidence type="ECO:0000313" key="8">
    <source>
        <dbReference type="Proteomes" id="UP000681526"/>
    </source>
</evidence>
<dbReference type="InterPro" id="IPR020103">
    <property type="entry name" value="PsdUridine_synth_cat_dom_sf"/>
</dbReference>
<dbReference type="HAMAP" id="MF_00171">
    <property type="entry name" value="TruA"/>
    <property type="match status" value="1"/>
</dbReference>
<dbReference type="InterPro" id="IPR020094">
    <property type="entry name" value="TruA/RsuA/RluB/E/F_N"/>
</dbReference>
<feature type="binding site" evidence="4">
    <location>
        <position position="110"/>
    </location>
    <ligand>
        <name>substrate</name>
    </ligand>
</feature>
<evidence type="ECO:0000256" key="4">
    <source>
        <dbReference type="HAMAP-Rule" id="MF_00171"/>
    </source>
</evidence>
<dbReference type="Proteomes" id="UP000681526">
    <property type="component" value="Unassembled WGS sequence"/>
</dbReference>
<comment type="similarity">
    <text evidence="1 4 5">Belongs to the tRNA pseudouridine synthase TruA family.</text>
</comment>
<dbReference type="InterPro" id="IPR001406">
    <property type="entry name" value="PsdUridine_synth_TruA"/>
</dbReference>
<dbReference type="PANTHER" id="PTHR11142:SF0">
    <property type="entry name" value="TRNA PSEUDOURIDINE SYNTHASE-LIKE 1"/>
    <property type="match status" value="1"/>
</dbReference>
<keyword evidence="3 4" id="KW-0413">Isomerase</keyword>
<dbReference type="Pfam" id="PF01416">
    <property type="entry name" value="PseudoU_synth_1"/>
    <property type="match status" value="2"/>
</dbReference>
<dbReference type="SUPFAM" id="SSF55120">
    <property type="entry name" value="Pseudouridine synthase"/>
    <property type="match status" value="1"/>
</dbReference>
<evidence type="ECO:0000256" key="2">
    <source>
        <dbReference type="ARBA" id="ARBA00022694"/>
    </source>
</evidence>
<organism evidence="7 8">
    <name type="scientific">Thermobacillus xylanilyticus</name>
    <dbReference type="NCBI Taxonomy" id="76633"/>
    <lineage>
        <taxon>Bacteria</taxon>
        <taxon>Bacillati</taxon>
        <taxon>Bacillota</taxon>
        <taxon>Bacilli</taxon>
        <taxon>Bacillales</taxon>
        <taxon>Paenibacillaceae</taxon>
        <taxon>Thermobacillus</taxon>
    </lineage>
</organism>
<dbReference type="CDD" id="cd02570">
    <property type="entry name" value="PseudoU_synth_EcTruA"/>
    <property type="match status" value="1"/>
</dbReference>
<evidence type="ECO:0000259" key="6">
    <source>
        <dbReference type="Pfam" id="PF01416"/>
    </source>
</evidence>
<evidence type="ECO:0000256" key="1">
    <source>
        <dbReference type="ARBA" id="ARBA00009375"/>
    </source>
</evidence>
<name>A0ABN7RTF9_THEXY</name>
<comment type="caution">
    <text evidence="7">The sequence shown here is derived from an EMBL/GenBank/DDBJ whole genome shotgun (WGS) entry which is preliminary data.</text>
</comment>
<sequence length="258" mass="28756">MRNIALIVSYDGTAYRGFQTQPGGGTIQDELERAIRSLTGTDIRVEGSGRTDAGVHALGQVVNFRTETPIPIEKWALALNGRLPDDIIVRSAHEMPEDFHARYSAIRKTYRYSISTGKFPEIFTARYRYHHYRPLDEDAMRDSLKFFVGEHDFTAFSSAGAPRKSNVRTIYEARLERDGGDLHLYLTGSGFLYNMVRIIAGTLIEIGEGKKAPGHIPAILEAKDRNMAGPKAPAQGLALWRVEYPPAYEAILSVDPAE</sequence>
<gene>
    <name evidence="7" type="primary">txxe 1169-truA</name>
    <name evidence="4" type="synonym">truA</name>
    <name evidence="7" type="ORF">TXXE_04995</name>
</gene>
<evidence type="ECO:0000313" key="7">
    <source>
        <dbReference type="EMBL" id="CAG5081291.1"/>
    </source>
</evidence>
<accession>A0ABN7RTF9</accession>
<evidence type="ECO:0000256" key="5">
    <source>
        <dbReference type="RuleBase" id="RU003792"/>
    </source>
</evidence>
<dbReference type="GO" id="GO:0160147">
    <property type="term" value="F:tRNA pseudouridine(38-40) synthase activity"/>
    <property type="evidence" value="ECO:0007669"/>
    <property type="project" value="UniProtKB-EC"/>
</dbReference>
<protein>
    <recommendedName>
        <fullName evidence="4">tRNA pseudouridine synthase A</fullName>
        <ecNumber evidence="4">5.4.99.12</ecNumber>
    </recommendedName>
    <alternativeName>
        <fullName evidence="4">tRNA pseudouridine(38-40) synthase</fullName>
    </alternativeName>
    <alternativeName>
        <fullName evidence="4">tRNA pseudouridylate synthase I</fullName>
    </alternativeName>
    <alternativeName>
        <fullName evidence="4">tRNA-uridine isomerase I</fullName>
    </alternativeName>
</protein>